<evidence type="ECO:0008006" key="4">
    <source>
        <dbReference type="Google" id="ProtNLM"/>
    </source>
</evidence>
<organism evidence="2 3">
    <name type="scientific">Plastoroseomonas hellenica</name>
    <dbReference type="NCBI Taxonomy" id="2687306"/>
    <lineage>
        <taxon>Bacteria</taxon>
        <taxon>Pseudomonadati</taxon>
        <taxon>Pseudomonadota</taxon>
        <taxon>Alphaproteobacteria</taxon>
        <taxon>Acetobacterales</taxon>
        <taxon>Acetobacteraceae</taxon>
        <taxon>Plastoroseomonas</taxon>
    </lineage>
</organism>
<proteinExistence type="predicted"/>
<dbReference type="PROSITE" id="PS51257">
    <property type="entry name" value="PROKAR_LIPOPROTEIN"/>
    <property type="match status" value="1"/>
</dbReference>
<comment type="caution">
    <text evidence="2">The sequence shown here is derived from an EMBL/GenBank/DDBJ whole genome shotgun (WGS) entry which is preliminary data.</text>
</comment>
<dbReference type="SUPFAM" id="SSF159594">
    <property type="entry name" value="XCC0632-like"/>
    <property type="match status" value="1"/>
</dbReference>
<feature type="chain" id="PRO_5047369024" description="Lipoprotein" evidence="1">
    <location>
        <begin position="21"/>
        <end position="208"/>
    </location>
</feature>
<evidence type="ECO:0000313" key="3">
    <source>
        <dbReference type="Proteomes" id="UP001196870"/>
    </source>
</evidence>
<dbReference type="EMBL" id="JAAGBB010000008">
    <property type="protein sequence ID" value="MBR0664378.1"/>
    <property type="molecule type" value="Genomic_DNA"/>
</dbReference>
<dbReference type="RefSeq" id="WP_211852012.1">
    <property type="nucleotide sequence ID" value="NZ_JAAGBB010000008.1"/>
</dbReference>
<dbReference type="Proteomes" id="UP001196870">
    <property type="component" value="Unassembled WGS sequence"/>
</dbReference>
<keyword evidence="1" id="KW-0732">Signal</keyword>
<accession>A0ABS5EVR0</accession>
<sequence length="208" mass="22068">MCILKAVATILVLLSLAACGTTQMPLNYTAPATVTRAAGAQPLVDVGQVTLSRHTGREDPVWVGTIRGGYGNPLKALQADVPIDQVVARALRAGLRARGLLAEGAAARRRLTVDVTQFDANQYVRREATVALRLTLHDAESGRQLWADTVRVYEVDGHLFTAAGVFGSVEELHALTTRVLGQAIDQALDNPAFRATLQPDAGATFAGS</sequence>
<keyword evidence="3" id="KW-1185">Reference proteome</keyword>
<gene>
    <name evidence="2" type="ORF">GXW71_08425</name>
</gene>
<evidence type="ECO:0000256" key="1">
    <source>
        <dbReference type="SAM" id="SignalP"/>
    </source>
</evidence>
<reference evidence="3" key="1">
    <citation type="journal article" date="2021" name="Syst. Appl. Microbiol.">
        <title>Roseomonas hellenica sp. nov., isolated from roots of wild-growing Alkanna tinctoria.</title>
        <authorList>
            <person name="Rat A."/>
            <person name="Naranjo H.D."/>
            <person name="Lebbe L."/>
            <person name="Cnockaert M."/>
            <person name="Krigas N."/>
            <person name="Grigoriadou K."/>
            <person name="Maloupa E."/>
            <person name="Willems A."/>
        </authorList>
    </citation>
    <scope>NUCLEOTIDE SEQUENCE [LARGE SCALE GENOMIC DNA]</scope>
    <source>
        <strain evidence="3">LMG 31523</strain>
    </source>
</reference>
<protein>
    <recommendedName>
        <fullName evidence="4">Lipoprotein</fullName>
    </recommendedName>
</protein>
<evidence type="ECO:0000313" key="2">
    <source>
        <dbReference type="EMBL" id="MBR0664378.1"/>
    </source>
</evidence>
<feature type="signal peptide" evidence="1">
    <location>
        <begin position="1"/>
        <end position="20"/>
    </location>
</feature>
<name>A0ABS5EVR0_9PROT</name>